<comment type="caution">
    <text evidence="11">The sequence shown here is derived from an EMBL/GenBank/DDBJ whole genome shotgun (WGS) entry which is preliminary data.</text>
</comment>
<comment type="subcellular location">
    <subcellularLocation>
        <location evidence="1 10">Endoplasmic reticulum membrane</location>
        <topology evidence="1 10">Multi-pass membrane protein</topology>
    </subcellularLocation>
</comment>
<dbReference type="AlphaFoldDB" id="A0A2R6QB14"/>
<evidence type="ECO:0000256" key="2">
    <source>
        <dbReference type="ARBA" id="ARBA00009187"/>
    </source>
</evidence>
<keyword evidence="9 10" id="KW-0472">Membrane</keyword>
<protein>
    <recommendedName>
        <fullName evidence="10">Protein ARV</fullName>
    </recommendedName>
</protein>
<comment type="function">
    <text evidence="10">Mediator of sterol homeostasis involved in sterol uptake, trafficking and distribution into membranes.</text>
</comment>
<feature type="transmembrane region" description="Helical" evidence="10">
    <location>
        <begin position="146"/>
        <end position="166"/>
    </location>
</feature>
<evidence type="ECO:0000256" key="5">
    <source>
        <dbReference type="ARBA" id="ARBA00022824"/>
    </source>
</evidence>
<reference evidence="12" key="2">
    <citation type="journal article" date="2018" name="BMC Genomics">
        <title>A manually annotated Actinidia chinensis var. chinensis (kiwifruit) genome highlights the challenges associated with draft genomes and gene prediction in plants.</title>
        <authorList>
            <person name="Pilkington S.M."/>
            <person name="Crowhurst R."/>
            <person name="Hilario E."/>
            <person name="Nardozza S."/>
            <person name="Fraser L."/>
            <person name="Peng Y."/>
            <person name="Gunaseelan K."/>
            <person name="Simpson R."/>
            <person name="Tahir J."/>
            <person name="Deroles S.C."/>
            <person name="Templeton K."/>
            <person name="Luo Z."/>
            <person name="Davy M."/>
            <person name="Cheng C."/>
            <person name="McNeilage M."/>
            <person name="Scaglione D."/>
            <person name="Liu Y."/>
            <person name="Zhang Q."/>
            <person name="Datson P."/>
            <person name="De Silva N."/>
            <person name="Gardiner S.E."/>
            <person name="Bassett H."/>
            <person name="Chagne D."/>
            <person name="McCallum J."/>
            <person name="Dzierzon H."/>
            <person name="Deng C."/>
            <person name="Wang Y.Y."/>
            <person name="Barron L."/>
            <person name="Manako K."/>
            <person name="Bowen J."/>
            <person name="Foster T.M."/>
            <person name="Erridge Z.A."/>
            <person name="Tiffin H."/>
            <person name="Waite C.N."/>
            <person name="Davies K.M."/>
            <person name="Grierson E.P."/>
            <person name="Laing W.A."/>
            <person name="Kirk R."/>
            <person name="Chen X."/>
            <person name="Wood M."/>
            <person name="Montefiori M."/>
            <person name="Brummell D.A."/>
            <person name="Schwinn K.E."/>
            <person name="Catanach A."/>
            <person name="Fullerton C."/>
            <person name="Li D."/>
            <person name="Meiyalaghan S."/>
            <person name="Nieuwenhuizen N."/>
            <person name="Read N."/>
            <person name="Prakash R."/>
            <person name="Hunter D."/>
            <person name="Zhang H."/>
            <person name="McKenzie M."/>
            <person name="Knabel M."/>
            <person name="Harris A."/>
            <person name="Allan A.C."/>
            <person name="Gleave A."/>
            <person name="Chen A."/>
            <person name="Janssen B.J."/>
            <person name="Plunkett B."/>
            <person name="Ampomah-Dwamena C."/>
            <person name="Voogd C."/>
            <person name="Leif D."/>
            <person name="Lafferty D."/>
            <person name="Souleyre E.J.F."/>
            <person name="Varkonyi-Gasic E."/>
            <person name="Gambi F."/>
            <person name="Hanley J."/>
            <person name="Yao J.L."/>
            <person name="Cheung J."/>
            <person name="David K.M."/>
            <person name="Warren B."/>
            <person name="Marsh K."/>
            <person name="Snowden K.C."/>
            <person name="Lin-Wang K."/>
            <person name="Brian L."/>
            <person name="Martinez-Sanchez M."/>
            <person name="Wang M."/>
            <person name="Ileperuma N."/>
            <person name="Macnee N."/>
            <person name="Campin R."/>
            <person name="McAtee P."/>
            <person name="Drummond R.S.M."/>
            <person name="Espley R.V."/>
            <person name="Ireland H.S."/>
            <person name="Wu R."/>
            <person name="Atkinson R.G."/>
            <person name="Karunairetnam S."/>
            <person name="Bulley S."/>
            <person name="Chunkath S."/>
            <person name="Hanley Z."/>
            <person name="Storey R."/>
            <person name="Thrimawithana A.H."/>
            <person name="Thomson S."/>
            <person name="David C."/>
            <person name="Testolin R."/>
            <person name="Huang H."/>
            <person name="Hellens R.P."/>
            <person name="Schaffer R.J."/>
        </authorList>
    </citation>
    <scope>NUCLEOTIDE SEQUENCE [LARGE SCALE GENOMIC DNA]</scope>
    <source>
        <strain evidence="12">cv. Red5</strain>
    </source>
</reference>
<keyword evidence="8 10" id="KW-0443">Lipid metabolism</keyword>
<comment type="function">
    <text evidence="10">Regulates also the sphingolipid metabolism.</text>
</comment>
<evidence type="ECO:0000256" key="10">
    <source>
        <dbReference type="RuleBase" id="RU368065"/>
    </source>
</evidence>
<dbReference type="GO" id="GO:0005794">
    <property type="term" value="C:Golgi apparatus"/>
    <property type="evidence" value="ECO:0007669"/>
    <property type="project" value="TreeGrafter"/>
</dbReference>
<keyword evidence="4 10" id="KW-0812">Transmembrane</keyword>
<keyword evidence="6 10" id="KW-1133">Transmembrane helix</keyword>
<evidence type="ECO:0000256" key="7">
    <source>
        <dbReference type="ARBA" id="ARBA00023055"/>
    </source>
</evidence>
<keyword evidence="3 10" id="KW-0813">Transport</keyword>
<keyword evidence="5 10" id="KW-0256">Endoplasmic reticulum</keyword>
<proteinExistence type="inferred from homology"/>
<dbReference type="PANTHER" id="PTHR14467:SF0">
    <property type="entry name" value="PROTEIN ARV1"/>
    <property type="match status" value="1"/>
</dbReference>
<evidence type="ECO:0000256" key="9">
    <source>
        <dbReference type="ARBA" id="ARBA00023136"/>
    </source>
</evidence>
<reference evidence="11 12" key="1">
    <citation type="submission" date="2017-07" db="EMBL/GenBank/DDBJ databases">
        <title>An improved, manually edited Actinidia chinensis var. chinensis (kiwifruit) genome highlights the challenges associated with draft genomes and gene prediction in plants.</title>
        <authorList>
            <person name="Pilkington S."/>
            <person name="Crowhurst R."/>
            <person name="Hilario E."/>
            <person name="Nardozza S."/>
            <person name="Fraser L."/>
            <person name="Peng Y."/>
            <person name="Gunaseelan K."/>
            <person name="Simpson R."/>
            <person name="Tahir J."/>
            <person name="Deroles S."/>
            <person name="Templeton K."/>
            <person name="Luo Z."/>
            <person name="Davy M."/>
            <person name="Cheng C."/>
            <person name="Mcneilage M."/>
            <person name="Scaglione D."/>
            <person name="Liu Y."/>
            <person name="Zhang Q."/>
            <person name="Datson P."/>
            <person name="De Silva N."/>
            <person name="Gardiner S."/>
            <person name="Bassett H."/>
            <person name="Chagne D."/>
            <person name="Mccallum J."/>
            <person name="Dzierzon H."/>
            <person name="Deng C."/>
            <person name="Wang Y.-Y."/>
            <person name="Barron N."/>
            <person name="Manako K."/>
            <person name="Bowen J."/>
            <person name="Foster T."/>
            <person name="Erridge Z."/>
            <person name="Tiffin H."/>
            <person name="Waite C."/>
            <person name="Davies K."/>
            <person name="Grierson E."/>
            <person name="Laing W."/>
            <person name="Kirk R."/>
            <person name="Chen X."/>
            <person name="Wood M."/>
            <person name="Montefiori M."/>
            <person name="Brummell D."/>
            <person name="Schwinn K."/>
            <person name="Catanach A."/>
            <person name="Fullerton C."/>
            <person name="Li D."/>
            <person name="Meiyalaghan S."/>
            <person name="Nieuwenhuizen N."/>
            <person name="Read N."/>
            <person name="Prakash R."/>
            <person name="Hunter D."/>
            <person name="Zhang H."/>
            <person name="Mckenzie M."/>
            <person name="Knabel M."/>
            <person name="Harris A."/>
            <person name="Allan A."/>
            <person name="Chen A."/>
            <person name="Janssen B."/>
            <person name="Plunkett B."/>
            <person name="Dwamena C."/>
            <person name="Voogd C."/>
            <person name="Leif D."/>
            <person name="Lafferty D."/>
            <person name="Souleyre E."/>
            <person name="Varkonyi-Gasic E."/>
            <person name="Gambi F."/>
            <person name="Hanley J."/>
            <person name="Yao J.-L."/>
            <person name="Cheung J."/>
            <person name="David K."/>
            <person name="Warren B."/>
            <person name="Marsh K."/>
            <person name="Snowden K."/>
            <person name="Lin-Wang K."/>
            <person name="Brian L."/>
            <person name="Martinez-Sanchez M."/>
            <person name="Wang M."/>
            <person name="Ileperuma N."/>
            <person name="Macnee N."/>
            <person name="Campin R."/>
            <person name="Mcatee P."/>
            <person name="Drummond R."/>
            <person name="Espley R."/>
            <person name="Ireland H."/>
            <person name="Wu R."/>
            <person name="Atkinson R."/>
            <person name="Karunairetnam S."/>
            <person name="Bulley S."/>
            <person name="Chunkath S."/>
            <person name="Hanley Z."/>
            <person name="Storey R."/>
            <person name="Thrimawithana A."/>
            <person name="Thomson S."/>
            <person name="David C."/>
            <person name="Testolin R."/>
        </authorList>
    </citation>
    <scope>NUCLEOTIDE SEQUENCE [LARGE SCALE GENOMIC DNA]</scope>
    <source>
        <strain evidence="12">cv. Red5</strain>
        <tissue evidence="11">Young leaf</tissue>
    </source>
</reference>
<feature type="transmembrane region" description="Helical" evidence="10">
    <location>
        <begin position="111"/>
        <end position="134"/>
    </location>
</feature>
<dbReference type="GO" id="GO:0032366">
    <property type="term" value="P:intracellular sterol transport"/>
    <property type="evidence" value="ECO:0007669"/>
    <property type="project" value="UniProtKB-UniRule"/>
</dbReference>
<dbReference type="Gramene" id="PSS05103">
    <property type="protein sequence ID" value="PSS05103"/>
    <property type="gene ID" value="CEY00_Acc15975"/>
</dbReference>
<dbReference type="OrthoDB" id="2192830at2759"/>
<dbReference type="GO" id="GO:0032541">
    <property type="term" value="C:cortical endoplasmic reticulum"/>
    <property type="evidence" value="ECO:0007669"/>
    <property type="project" value="TreeGrafter"/>
</dbReference>
<accession>A0A2R6QB14</accession>
<dbReference type="GO" id="GO:0016125">
    <property type="term" value="P:sterol metabolic process"/>
    <property type="evidence" value="ECO:0007669"/>
    <property type="project" value="UniProtKB-UniRule"/>
</dbReference>
<evidence type="ECO:0000256" key="1">
    <source>
        <dbReference type="ARBA" id="ARBA00004477"/>
    </source>
</evidence>
<dbReference type="Pfam" id="PF04161">
    <property type="entry name" value="Arv1"/>
    <property type="match status" value="1"/>
</dbReference>
<dbReference type="InterPro" id="IPR007290">
    <property type="entry name" value="Arv1"/>
</dbReference>
<evidence type="ECO:0000256" key="6">
    <source>
        <dbReference type="ARBA" id="ARBA00022989"/>
    </source>
</evidence>
<evidence type="ECO:0000256" key="4">
    <source>
        <dbReference type="ARBA" id="ARBA00022692"/>
    </source>
</evidence>
<name>A0A2R6QB14_ACTCC</name>
<evidence type="ECO:0000313" key="11">
    <source>
        <dbReference type="EMBL" id="PSS05103.1"/>
    </source>
</evidence>
<keyword evidence="10" id="KW-0746">Sphingolipid metabolism</keyword>
<dbReference type="Proteomes" id="UP000241394">
    <property type="component" value="Chromosome LG18"/>
</dbReference>
<dbReference type="GO" id="GO:0005789">
    <property type="term" value="C:endoplasmic reticulum membrane"/>
    <property type="evidence" value="ECO:0007669"/>
    <property type="project" value="UniProtKB-SubCell"/>
</dbReference>
<keyword evidence="7 10" id="KW-0445">Lipid transport</keyword>
<dbReference type="PANTHER" id="PTHR14467">
    <property type="entry name" value="ARV1"/>
    <property type="match status" value="1"/>
</dbReference>
<evidence type="ECO:0000313" key="12">
    <source>
        <dbReference type="Proteomes" id="UP000241394"/>
    </source>
</evidence>
<dbReference type="GO" id="GO:0006665">
    <property type="term" value="P:sphingolipid metabolic process"/>
    <property type="evidence" value="ECO:0007669"/>
    <property type="project" value="UniProtKB-UniRule"/>
</dbReference>
<organism evidence="11 12">
    <name type="scientific">Actinidia chinensis var. chinensis</name>
    <name type="common">Chinese soft-hair kiwi</name>
    <dbReference type="NCBI Taxonomy" id="1590841"/>
    <lineage>
        <taxon>Eukaryota</taxon>
        <taxon>Viridiplantae</taxon>
        <taxon>Streptophyta</taxon>
        <taxon>Embryophyta</taxon>
        <taxon>Tracheophyta</taxon>
        <taxon>Spermatophyta</taxon>
        <taxon>Magnoliopsida</taxon>
        <taxon>eudicotyledons</taxon>
        <taxon>Gunneridae</taxon>
        <taxon>Pentapetalae</taxon>
        <taxon>asterids</taxon>
        <taxon>Ericales</taxon>
        <taxon>Actinidiaceae</taxon>
        <taxon>Actinidia</taxon>
    </lineage>
</organism>
<gene>
    <name evidence="11" type="ORF">CEY00_Acc15975</name>
</gene>
<comment type="similarity">
    <text evidence="2 10">Belongs to the ARV1 family.</text>
</comment>
<dbReference type="GO" id="GO:0097036">
    <property type="term" value="P:regulation of plasma membrane sterol distribution"/>
    <property type="evidence" value="ECO:0007669"/>
    <property type="project" value="UniProtKB-UniRule"/>
</dbReference>
<evidence type="ECO:0000256" key="3">
    <source>
        <dbReference type="ARBA" id="ARBA00022448"/>
    </source>
</evidence>
<evidence type="ECO:0000256" key="8">
    <source>
        <dbReference type="ARBA" id="ARBA00023098"/>
    </source>
</evidence>
<sequence length="236" mass="26963">MGREDGIKRFDEDDGQSNYKTESCKAVADEYIEREIMNLLIDLILYKPKAYRHLLYNLLNQQVVNLEGLFWKSLFVFLLLDAYRIVFLNWSEEGWGLSMSFSTLILRCGKMLMDLLFGNFMFLCSLLLATKFILGASAGVSWYKDILLAIFITSYFNIFLIAMMVWEFPSSVLFIIDIFVLSSNTVALKVITESSISKCIGACFCAHAVKFLVRSVPSIICQNHRDNSASLLPNDF</sequence>
<keyword evidence="12" id="KW-1185">Reference proteome</keyword>
<dbReference type="EMBL" id="NKQK01000018">
    <property type="protein sequence ID" value="PSS05103.1"/>
    <property type="molecule type" value="Genomic_DNA"/>
</dbReference>
<comment type="caution">
    <text evidence="10">Lacks conserved residue(s) required for the propagation of feature annotation.</text>
</comment>